<organism evidence="4">
    <name type="scientific">Anisakis simplex</name>
    <name type="common">Herring worm</name>
    <dbReference type="NCBI Taxonomy" id="6269"/>
    <lineage>
        <taxon>Eukaryota</taxon>
        <taxon>Metazoa</taxon>
        <taxon>Ecdysozoa</taxon>
        <taxon>Nematoda</taxon>
        <taxon>Chromadorea</taxon>
        <taxon>Rhabditida</taxon>
        <taxon>Spirurina</taxon>
        <taxon>Ascaridomorpha</taxon>
        <taxon>Ascaridoidea</taxon>
        <taxon>Anisakidae</taxon>
        <taxon>Anisakis</taxon>
        <taxon>Anisakis simplex complex</taxon>
    </lineage>
</organism>
<evidence type="ECO:0000313" key="5">
    <source>
        <dbReference type="WBParaSite" id="ASIM_0000738601-mRNA-1"/>
    </source>
</evidence>
<accession>A0A0M3JI70</accession>
<dbReference type="AlphaFoldDB" id="A0A0M3JI70"/>
<dbReference type="WBParaSite" id="ASIM_0000733501-mRNA-1">
    <property type="protein sequence ID" value="ASIM_0000733501-mRNA-1"/>
    <property type="gene ID" value="ASIM_0000733501"/>
</dbReference>
<protein>
    <submittedName>
        <fullName evidence="4 5">Secreted protein</fullName>
    </submittedName>
</protein>
<dbReference type="EMBL" id="UYRR01016803">
    <property type="protein sequence ID" value="VDK28619.1"/>
    <property type="molecule type" value="Genomic_DNA"/>
</dbReference>
<reference evidence="1 3" key="2">
    <citation type="submission" date="2018-11" db="EMBL/GenBank/DDBJ databases">
        <authorList>
            <consortium name="Pathogen Informatics"/>
        </authorList>
    </citation>
    <scope>NUCLEOTIDE SEQUENCE [LARGE SCALE GENOMIC DNA]</scope>
</reference>
<keyword evidence="3" id="KW-1185">Reference proteome</keyword>
<gene>
    <name evidence="1" type="ORF">ASIM_LOCUS7109</name>
    <name evidence="2" type="ORF">ASIM_LOCUS7149</name>
</gene>
<proteinExistence type="predicted"/>
<sequence length="58" mass="6184">MLPSKTVRIAAPLAAQCRISLCVRYNASTAKGGKKSGKPKESTSFAMNLFRGRAVLSN</sequence>
<dbReference type="Proteomes" id="UP000267096">
    <property type="component" value="Unassembled WGS sequence"/>
</dbReference>
<evidence type="ECO:0000313" key="3">
    <source>
        <dbReference type="Proteomes" id="UP000267096"/>
    </source>
</evidence>
<dbReference type="WBParaSite" id="ASIM_0000738601-mRNA-1">
    <property type="protein sequence ID" value="ASIM_0000738601-mRNA-1"/>
    <property type="gene ID" value="ASIM_0000738601"/>
</dbReference>
<evidence type="ECO:0000313" key="4">
    <source>
        <dbReference type="WBParaSite" id="ASIM_0000733501-mRNA-1"/>
    </source>
</evidence>
<name>A0A0M3JI70_ANISI</name>
<dbReference type="EMBL" id="UYRR01016627">
    <property type="protein sequence ID" value="VDK28544.1"/>
    <property type="molecule type" value="Genomic_DNA"/>
</dbReference>
<evidence type="ECO:0000313" key="2">
    <source>
        <dbReference type="EMBL" id="VDK28619.1"/>
    </source>
</evidence>
<evidence type="ECO:0000313" key="1">
    <source>
        <dbReference type="EMBL" id="VDK28544.1"/>
    </source>
</evidence>
<reference evidence="4 5" key="1">
    <citation type="submission" date="2017-02" db="UniProtKB">
        <authorList>
            <consortium name="WormBaseParasite"/>
        </authorList>
    </citation>
    <scope>IDENTIFICATION</scope>
</reference>